<evidence type="ECO:0000313" key="1">
    <source>
        <dbReference type="EMBL" id="CAG8979046.1"/>
    </source>
</evidence>
<comment type="caution">
    <text evidence="1">The sequence shown here is derived from an EMBL/GenBank/DDBJ whole genome shotgun (WGS) entry which is preliminary data.</text>
</comment>
<accession>A0A9N9LUX3</accession>
<organism evidence="1 2">
    <name type="scientific">Hymenoscyphus albidus</name>
    <dbReference type="NCBI Taxonomy" id="595503"/>
    <lineage>
        <taxon>Eukaryota</taxon>
        <taxon>Fungi</taxon>
        <taxon>Dikarya</taxon>
        <taxon>Ascomycota</taxon>
        <taxon>Pezizomycotina</taxon>
        <taxon>Leotiomycetes</taxon>
        <taxon>Helotiales</taxon>
        <taxon>Helotiaceae</taxon>
        <taxon>Hymenoscyphus</taxon>
    </lineage>
</organism>
<evidence type="ECO:0000313" key="2">
    <source>
        <dbReference type="Proteomes" id="UP000701801"/>
    </source>
</evidence>
<keyword evidence="2" id="KW-1185">Reference proteome</keyword>
<protein>
    <submittedName>
        <fullName evidence="1">Uncharacterized protein</fullName>
    </submittedName>
</protein>
<name>A0A9N9LUX3_9HELO</name>
<reference evidence="1" key="1">
    <citation type="submission" date="2021-07" db="EMBL/GenBank/DDBJ databases">
        <authorList>
            <person name="Durling M."/>
        </authorList>
    </citation>
    <scope>NUCLEOTIDE SEQUENCE</scope>
</reference>
<dbReference type="AlphaFoldDB" id="A0A9N9LUX3"/>
<dbReference type="EMBL" id="CAJVRM010000295">
    <property type="protein sequence ID" value="CAG8979046.1"/>
    <property type="molecule type" value="Genomic_DNA"/>
</dbReference>
<dbReference type="Proteomes" id="UP000701801">
    <property type="component" value="Unassembled WGS sequence"/>
</dbReference>
<proteinExistence type="predicted"/>
<gene>
    <name evidence="1" type="ORF">HYALB_00013210</name>
</gene>
<sequence>MTGIPTLANPSHPPFTPSPNAVQVLPLVSAMAKTPCLPSAQAVEDPFMCSAVVFQCLSTSRQRQPYACTLARGNQVLANAAPRRSLGENDAWHRDVHAIVAERDNLKSTVRQHAHDPNLTEAITKRRESW</sequence>